<sequence length="511" mass="57398">MTDWTAGYMADVGYTYGYYAELNPLRLSLPFLAAGLVFPKVETACELGFGQGMSIGIHAAASTGHWYGTDFNPAQAHFARELAAVAGSGAQLYDEAFADFAHRSDLPEFDYIGLHGIWSWISDENRSIVVDFVRRKLKVGGVLYISYNTQPGWASMLPMRDLLTEYAEVMGASGQGIISRIDAALDFADRLLATNPLYSRVNPQVAERIKKMKEQNRNYLAHEYFNRDWHPMSFTRMHDWLAAAKLSFACSAHYTDHVDAVNLSESQQQFLRTIPDPVFREMTRDFMCNTQFRRDYWIKGARRTDLIERGEQLRAQRVVLSSSREAVELKVTGSLGEATLNVGVYVPILDLLADYKPRTLGQIEQAVQSKNIVFSQVLQAMMILIGKGDVTLVQEEVSASKAKRSTDKLNLHLMNKCRGSNDFAYLASPLTGGGVSVNRFQQLFLLARHQGKKTPGDWAQFAWQHLAILNQRLTKEGKVIESEGESLAELSRQASEFAEKRLPMLKALQVI</sequence>
<proteinExistence type="predicted"/>
<dbReference type="Proteomes" id="UP000199561">
    <property type="component" value="Unassembled WGS sequence"/>
</dbReference>
<dbReference type="GO" id="GO:0032259">
    <property type="term" value="P:methylation"/>
    <property type="evidence" value="ECO:0007669"/>
    <property type="project" value="UniProtKB-KW"/>
</dbReference>
<dbReference type="AlphaFoldDB" id="A0A1I4MMD9"/>
<reference evidence="2" key="2">
    <citation type="submission" date="2021-02" db="EMBL/GenBank/DDBJ databases">
        <authorList>
            <person name="Han P."/>
        </authorList>
    </citation>
    <scope>NUCLEOTIDE SEQUENCE</scope>
    <source>
        <strain evidence="2">Nitrosomonas nitrosa 18-3D</strain>
    </source>
</reference>
<reference evidence="3 4" key="1">
    <citation type="submission" date="2016-10" db="EMBL/GenBank/DDBJ databases">
        <authorList>
            <person name="de Groot N.N."/>
        </authorList>
    </citation>
    <scope>NUCLEOTIDE SEQUENCE [LARGE SCALE GENOMIC DNA]</scope>
    <source>
        <strain evidence="3 4">Nm146</strain>
    </source>
</reference>
<evidence type="ECO:0000259" key="1">
    <source>
        <dbReference type="Pfam" id="PF10119"/>
    </source>
</evidence>
<dbReference type="Pfam" id="PF10119">
    <property type="entry name" value="MethyTransf_Reg"/>
    <property type="match status" value="1"/>
</dbReference>
<keyword evidence="3" id="KW-0808">Transferase</keyword>
<keyword evidence="4" id="KW-1185">Reference proteome</keyword>
<dbReference type="OrthoDB" id="323463at2"/>
<dbReference type="EMBL" id="FOUF01000005">
    <property type="protein sequence ID" value="SFM04441.1"/>
    <property type="molecule type" value="Genomic_DNA"/>
</dbReference>
<dbReference type="STRING" id="52442.SAMN05421880_1056"/>
<dbReference type="GO" id="GO:0008168">
    <property type="term" value="F:methyltransferase activity"/>
    <property type="evidence" value="ECO:0007669"/>
    <property type="project" value="UniProtKB-KW"/>
</dbReference>
<dbReference type="InterPro" id="IPR029063">
    <property type="entry name" value="SAM-dependent_MTases_sf"/>
</dbReference>
<name>A0A1I4MMD9_9PROT</name>
<dbReference type="InterPro" id="IPR018773">
    <property type="entry name" value="MeTrfase_reg_dom_prd"/>
</dbReference>
<dbReference type="RefSeq" id="WP_090666618.1">
    <property type="nucleotide sequence ID" value="NZ_CAJNAP010000007.1"/>
</dbReference>
<protein>
    <submittedName>
        <fullName evidence="3">Predicted methyltransferase regulatory domain-containing protein</fullName>
    </submittedName>
</protein>
<feature type="domain" description="Methyltransferase regulatory" evidence="1">
    <location>
        <begin position="216"/>
        <end position="299"/>
    </location>
</feature>
<dbReference type="EMBL" id="CAJNAP010000007">
    <property type="protein sequence ID" value="CAE6496699.1"/>
    <property type="molecule type" value="Genomic_DNA"/>
</dbReference>
<dbReference type="SUPFAM" id="SSF53335">
    <property type="entry name" value="S-adenosyl-L-methionine-dependent methyltransferases"/>
    <property type="match status" value="1"/>
</dbReference>
<organism evidence="3 4">
    <name type="scientific">Nitrosomonas nitrosa</name>
    <dbReference type="NCBI Taxonomy" id="52442"/>
    <lineage>
        <taxon>Bacteria</taxon>
        <taxon>Pseudomonadati</taxon>
        <taxon>Pseudomonadota</taxon>
        <taxon>Betaproteobacteria</taxon>
        <taxon>Nitrosomonadales</taxon>
        <taxon>Nitrosomonadaceae</taxon>
        <taxon>Nitrosomonas</taxon>
    </lineage>
</organism>
<gene>
    <name evidence="2" type="ORF">NMYAN_150003</name>
    <name evidence="3" type="ORF">SAMN05421880_1056</name>
</gene>
<evidence type="ECO:0000313" key="3">
    <source>
        <dbReference type="EMBL" id="SFM04441.1"/>
    </source>
</evidence>
<dbReference type="Proteomes" id="UP000601736">
    <property type="component" value="Unassembled WGS sequence"/>
</dbReference>
<evidence type="ECO:0000313" key="4">
    <source>
        <dbReference type="Proteomes" id="UP000199561"/>
    </source>
</evidence>
<dbReference type="Gene3D" id="3.40.50.150">
    <property type="entry name" value="Vaccinia Virus protein VP39"/>
    <property type="match status" value="1"/>
</dbReference>
<keyword evidence="3" id="KW-0489">Methyltransferase</keyword>
<evidence type="ECO:0000313" key="2">
    <source>
        <dbReference type="EMBL" id="CAE6496699.1"/>
    </source>
</evidence>
<accession>A0A1I4MMD9</accession>